<reference evidence="1 2" key="1">
    <citation type="submission" date="2019-08" db="EMBL/GenBank/DDBJ databases">
        <authorList>
            <person name="Luo N."/>
        </authorList>
    </citation>
    <scope>NUCLEOTIDE SEQUENCE [LARGE SCALE GENOMIC DNA]</scope>
    <source>
        <strain evidence="1 2">NCIMB 9442</strain>
    </source>
</reference>
<accession>A0ABS0J6H4</accession>
<evidence type="ECO:0000313" key="1">
    <source>
        <dbReference type="EMBL" id="MBG3877986.1"/>
    </source>
</evidence>
<proteinExistence type="predicted"/>
<comment type="caution">
    <text evidence="1">The sequence shown here is derived from an EMBL/GenBank/DDBJ whole genome shotgun (WGS) entry which is preliminary data.</text>
</comment>
<dbReference type="EMBL" id="VRYY01000435">
    <property type="protein sequence ID" value="MBG3877986.1"/>
    <property type="molecule type" value="Genomic_DNA"/>
</dbReference>
<protein>
    <submittedName>
        <fullName evidence="1">Phosphatase</fullName>
    </submittedName>
</protein>
<name>A0ABS0J6H4_9BACT</name>
<gene>
    <name evidence="1" type="ORF">FVW20_13455</name>
</gene>
<evidence type="ECO:0000313" key="2">
    <source>
        <dbReference type="Proteomes" id="UP001194469"/>
    </source>
</evidence>
<organism evidence="1 2">
    <name type="scientific">Nitratidesulfovibrio oxamicus</name>
    <dbReference type="NCBI Taxonomy" id="32016"/>
    <lineage>
        <taxon>Bacteria</taxon>
        <taxon>Pseudomonadati</taxon>
        <taxon>Thermodesulfobacteriota</taxon>
        <taxon>Desulfovibrionia</taxon>
        <taxon>Desulfovibrionales</taxon>
        <taxon>Desulfovibrionaceae</taxon>
        <taxon>Nitratidesulfovibrio</taxon>
    </lineage>
</organism>
<keyword evidence="2" id="KW-1185">Reference proteome</keyword>
<feature type="non-terminal residue" evidence="1">
    <location>
        <position position="1"/>
    </location>
</feature>
<sequence length="42" mass="4371">GSDYHGAGKPGIALGRGRGGLRVTTAVLDSLKERRLRLGLPV</sequence>
<dbReference type="Proteomes" id="UP001194469">
    <property type="component" value="Unassembled WGS sequence"/>
</dbReference>